<evidence type="ECO:0000313" key="3">
    <source>
        <dbReference type="EMBL" id="TCU59112.1"/>
    </source>
</evidence>
<organism evidence="3 4">
    <name type="scientific">Longicatena caecimuris</name>
    <dbReference type="NCBI Taxonomy" id="1796635"/>
    <lineage>
        <taxon>Bacteria</taxon>
        <taxon>Bacillati</taxon>
        <taxon>Bacillota</taxon>
        <taxon>Erysipelotrichia</taxon>
        <taxon>Erysipelotrichales</taxon>
        <taxon>Erysipelotrichaceae</taxon>
        <taxon>Longicatena</taxon>
    </lineage>
</organism>
<protein>
    <submittedName>
        <fullName evidence="3">Glycosyltransferase involved in cell wall biosynthesis</fullName>
    </submittedName>
</protein>
<keyword evidence="4" id="KW-1185">Reference proteome</keyword>
<dbReference type="SUPFAM" id="SSF53756">
    <property type="entry name" value="UDP-Glycosyltransferase/glycogen phosphorylase"/>
    <property type="match status" value="1"/>
</dbReference>
<proteinExistence type="predicted"/>
<comment type="caution">
    <text evidence="3">The sequence shown here is derived from an EMBL/GenBank/DDBJ whole genome shotgun (WGS) entry which is preliminary data.</text>
</comment>
<accession>A0A4R3TBK7</accession>
<evidence type="ECO:0000259" key="1">
    <source>
        <dbReference type="Pfam" id="PF00534"/>
    </source>
</evidence>
<evidence type="ECO:0000259" key="2">
    <source>
        <dbReference type="Pfam" id="PF13439"/>
    </source>
</evidence>
<dbReference type="Pfam" id="PF13439">
    <property type="entry name" value="Glyco_transf_4"/>
    <property type="match status" value="1"/>
</dbReference>
<dbReference type="PANTHER" id="PTHR45947">
    <property type="entry name" value="SULFOQUINOVOSYL TRANSFERASE SQD2"/>
    <property type="match status" value="1"/>
</dbReference>
<reference evidence="3 4" key="1">
    <citation type="submission" date="2019-03" db="EMBL/GenBank/DDBJ databases">
        <title>Genomic Encyclopedia of Type Strains, Phase IV (KMG-IV): sequencing the most valuable type-strain genomes for metagenomic binning, comparative biology and taxonomic classification.</title>
        <authorList>
            <person name="Goeker M."/>
        </authorList>
    </citation>
    <scope>NUCLEOTIDE SEQUENCE [LARGE SCALE GENOMIC DNA]</scope>
    <source>
        <strain evidence="3 4">DSM 29481</strain>
    </source>
</reference>
<feature type="domain" description="Glycosyltransferase subfamily 4-like N-terminal" evidence="2">
    <location>
        <begin position="13"/>
        <end position="125"/>
    </location>
</feature>
<dbReference type="InterPro" id="IPR050194">
    <property type="entry name" value="Glycosyltransferase_grp1"/>
</dbReference>
<feature type="domain" description="Glycosyl transferase family 1" evidence="1">
    <location>
        <begin position="193"/>
        <end position="306"/>
    </location>
</feature>
<keyword evidence="3" id="KW-0808">Transferase</keyword>
<dbReference type="PANTHER" id="PTHR45947:SF3">
    <property type="entry name" value="SULFOQUINOVOSYL TRANSFERASE SQD2"/>
    <property type="match status" value="1"/>
</dbReference>
<gene>
    <name evidence="3" type="ORF">EDD61_11140</name>
</gene>
<dbReference type="InterPro" id="IPR028098">
    <property type="entry name" value="Glyco_trans_4-like_N"/>
</dbReference>
<name>A0A4R3TBK7_9FIRM</name>
<dbReference type="AlphaFoldDB" id="A0A4R3TBK7"/>
<dbReference type="Proteomes" id="UP000295773">
    <property type="component" value="Unassembled WGS sequence"/>
</dbReference>
<dbReference type="Pfam" id="PF00534">
    <property type="entry name" value="Glycos_transf_1"/>
    <property type="match status" value="1"/>
</dbReference>
<dbReference type="Gene3D" id="3.40.50.2000">
    <property type="entry name" value="Glycogen Phosphorylase B"/>
    <property type="match status" value="2"/>
</dbReference>
<dbReference type="EMBL" id="SMBP01000011">
    <property type="protein sequence ID" value="TCU59112.1"/>
    <property type="molecule type" value="Genomic_DNA"/>
</dbReference>
<evidence type="ECO:0000313" key="4">
    <source>
        <dbReference type="Proteomes" id="UP000295773"/>
    </source>
</evidence>
<dbReference type="GO" id="GO:0016757">
    <property type="term" value="F:glycosyltransferase activity"/>
    <property type="evidence" value="ECO:0007669"/>
    <property type="project" value="InterPro"/>
</dbReference>
<dbReference type="InterPro" id="IPR001296">
    <property type="entry name" value="Glyco_trans_1"/>
</dbReference>
<dbReference type="RefSeq" id="WP_132224901.1">
    <property type="nucleotide sequence ID" value="NZ_JANKBG010000011.1"/>
</dbReference>
<sequence length="360" mass="41923">MRVLHVVSVLQSGGIETMLYRYLHYMKDRNITFEIMTHDENEQGMLYQRFLQLGIRIYRIPSKHTSLRKNLAAMNNIIAHGAYDVIHVHQGYLSCFPLLIARFHNVPLRITHAHSTYALTTQRPNLMIRLMKFLNVHMANDYYATGPTCGELLYGKKRWKEHGFLMYNAMSLSDFQFDEATRIQYRRHYQLQHKMVLLVISRLSKEKNIAFTIRLMKLLDDQYHLVIVGEGEQKAALTSLTMSLGLQEQITFLGQRNDVCALLDMSDILLVPSFYEGFCISAIEAQINGLQVILSDTIPQETDITHTCLRASIQSKEEWAEKIMNLPRMCRHNNDKMVFRELSIETAAVSYERRLKEMIK</sequence>